<sequence>MSPNVPLLVQVLTGCLFSFTGPSAFRTGQLDLRHTFDAPLKLGTGIIAGDIFDTPVVPRLQPEHHLYCAHLRGMMTSPFQPASATPAAIKGTPIASSGSGHGNQAATMSPNVPLLVQVLTGCLFSSTGPSAFRTGQLDPRHTFDASFKLGTGIVAGDILDTPVAPRLQPEHHLYCAHLRGMMSPVQPASATPAAIKGTPIASSGSGHGNQAATMSPNVPLLVQSVMSSTITAKTWDNGGTPKRGNVLWVTHTAVKHPVPSLSGEYGM</sequence>
<dbReference type="EMBL" id="JABSTU010000004">
    <property type="protein sequence ID" value="KAH8033941.1"/>
    <property type="molecule type" value="Genomic_DNA"/>
</dbReference>
<proteinExistence type="predicted"/>
<dbReference type="AlphaFoldDB" id="A0A9J6EIG6"/>
<reference evidence="1" key="1">
    <citation type="journal article" date="2020" name="Cell">
        <title>Large-Scale Comparative Analyses of Tick Genomes Elucidate Their Genetic Diversity and Vector Capacities.</title>
        <authorList>
            <consortium name="Tick Genome and Microbiome Consortium (TIGMIC)"/>
            <person name="Jia N."/>
            <person name="Wang J."/>
            <person name="Shi W."/>
            <person name="Du L."/>
            <person name="Sun Y."/>
            <person name="Zhan W."/>
            <person name="Jiang J.F."/>
            <person name="Wang Q."/>
            <person name="Zhang B."/>
            <person name="Ji P."/>
            <person name="Bell-Sakyi L."/>
            <person name="Cui X.M."/>
            <person name="Yuan T.T."/>
            <person name="Jiang B.G."/>
            <person name="Yang W.F."/>
            <person name="Lam T.T."/>
            <person name="Chang Q.C."/>
            <person name="Ding S.J."/>
            <person name="Wang X.J."/>
            <person name="Zhu J.G."/>
            <person name="Ruan X.D."/>
            <person name="Zhao L."/>
            <person name="Wei J.T."/>
            <person name="Ye R.Z."/>
            <person name="Que T.C."/>
            <person name="Du C.H."/>
            <person name="Zhou Y.H."/>
            <person name="Cheng J.X."/>
            <person name="Dai P.F."/>
            <person name="Guo W.B."/>
            <person name="Han X.H."/>
            <person name="Huang E.J."/>
            <person name="Li L.F."/>
            <person name="Wei W."/>
            <person name="Gao Y.C."/>
            <person name="Liu J.Z."/>
            <person name="Shao H.Z."/>
            <person name="Wang X."/>
            <person name="Wang C.C."/>
            <person name="Yang T.C."/>
            <person name="Huo Q.B."/>
            <person name="Li W."/>
            <person name="Chen H.Y."/>
            <person name="Chen S.E."/>
            <person name="Zhou L.G."/>
            <person name="Ni X.B."/>
            <person name="Tian J.H."/>
            <person name="Sheng Y."/>
            <person name="Liu T."/>
            <person name="Pan Y.S."/>
            <person name="Xia L.Y."/>
            <person name="Li J."/>
            <person name="Zhao F."/>
            <person name="Cao W.C."/>
        </authorList>
    </citation>
    <scope>NUCLEOTIDE SEQUENCE</scope>
    <source>
        <strain evidence="1">Rmic-2018</strain>
    </source>
</reference>
<name>A0A9J6EIG6_RHIMP</name>
<dbReference type="VEuPathDB" id="VectorBase:LOC119161834"/>
<keyword evidence="2" id="KW-1185">Reference proteome</keyword>
<evidence type="ECO:0000313" key="1">
    <source>
        <dbReference type="EMBL" id="KAH8033941.1"/>
    </source>
</evidence>
<dbReference type="Proteomes" id="UP000821866">
    <property type="component" value="Chromosome 2"/>
</dbReference>
<protein>
    <submittedName>
        <fullName evidence="1">Uncharacterized protein</fullName>
    </submittedName>
</protein>
<comment type="caution">
    <text evidence="1">The sequence shown here is derived from an EMBL/GenBank/DDBJ whole genome shotgun (WGS) entry which is preliminary data.</text>
</comment>
<evidence type="ECO:0000313" key="2">
    <source>
        <dbReference type="Proteomes" id="UP000821866"/>
    </source>
</evidence>
<gene>
    <name evidence="1" type="ORF">HPB51_018096</name>
</gene>
<reference evidence="1" key="2">
    <citation type="submission" date="2021-09" db="EMBL/GenBank/DDBJ databases">
        <authorList>
            <person name="Jia N."/>
            <person name="Wang J."/>
            <person name="Shi W."/>
            <person name="Du L."/>
            <person name="Sun Y."/>
            <person name="Zhan W."/>
            <person name="Jiang J."/>
            <person name="Wang Q."/>
            <person name="Zhang B."/>
            <person name="Ji P."/>
            <person name="Sakyi L.B."/>
            <person name="Cui X."/>
            <person name="Yuan T."/>
            <person name="Jiang B."/>
            <person name="Yang W."/>
            <person name="Lam T.T.-Y."/>
            <person name="Chang Q."/>
            <person name="Ding S."/>
            <person name="Wang X."/>
            <person name="Zhu J."/>
            <person name="Ruan X."/>
            <person name="Zhao L."/>
            <person name="Wei J."/>
            <person name="Que T."/>
            <person name="Du C."/>
            <person name="Cheng J."/>
            <person name="Dai P."/>
            <person name="Han X."/>
            <person name="Huang E."/>
            <person name="Gao Y."/>
            <person name="Liu J."/>
            <person name="Shao H."/>
            <person name="Ye R."/>
            <person name="Li L."/>
            <person name="Wei W."/>
            <person name="Wang X."/>
            <person name="Wang C."/>
            <person name="Huo Q."/>
            <person name="Li W."/>
            <person name="Guo W."/>
            <person name="Chen H."/>
            <person name="Chen S."/>
            <person name="Zhou L."/>
            <person name="Zhou L."/>
            <person name="Ni X."/>
            <person name="Tian J."/>
            <person name="Zhou Y."/>
            <person name="Sheng Y."/>
            <person name="Liu T."/>
            <person name="Pan Y."/>
            <person name="Xia L."/>
            <person name="Li J."/>
            <person name="Zhao F."/>
            <person name="Cao W."/>
        </authorList>
    </citation>
    <scope>NUCLEOTIDE SEQUENCE</scope>
    <source>
        <strain evidence="1">Rmic-2018</strain>
        <tissue evidence="1">Larvae</tissue>
    </source>
</reference>
<organism evidence="1 2">
    <name type="scientific">Rhipicephalus microplus</name>
    <name type="common">Cattle tick</name>
    <name type="synonym">Boophilus microplus</name>
    <dbReference type="NCBI Taxonomy" id="6941"/>
    <lineage>
        <taxon>Eukaryota</taxon>
        <taxon>Metazoa</taxon>
        <taxon>Ecdysozoa</taxon>
        <taxon>Arthropoda</taxon>
        <taxon>Chelicerata</taxon>
        <taxon>Arachnida</taxon>
        <taxon>Acari</taxon>
        <taxon>Parasitiformes</taxon>
        <taxon>Ixodida</taxon>
        <taxon>Ixodoidea</taxon>
        <taxon>Ixodidae</taxon>
        <taxon>Rhipicephalinae</taxon>
        <taxon>Rhipicephalus</taxon>
        <taxon>Boophilus</taxon>
    </lineage>
</organism>
<accession>A0A9J6EIG6</accession>